<organism evidence="2 3">
    <name type="scientific">Nepenthes gracilis</name>
    <name type="common">Slender pitcher plant</name>
    <dbReference type="NCBI Taxonomy" id="150966"/>
    <lineage>
        <taxon>Eukaryota</taxon>
        <taxon>Viridiplantae</taxon>
        <taxon>Streptophyta</taxon>
        <taxon>Embryophyta</taxon>
        <taxon>Tracheophyta</taxon>
        <taxon>Spermatophyta</taxon>
        <taxon>Magnoliopsida</taxon>
        <taxon>eudicotyledons</taxon>
        <taxon>Gunneridae</taxon>
        <taxon>Pentapetalae</taxon>
        <taxon>Caryophyllales</taxon>
        <taxon>Nepenthaceae</taxon>
        <taxon>Nepenthes</taxon>
    </lineage>
</organism>
<feature type="region of interest" description="Disordered" evidence="1">
    <location>
        <begin position="166"/>
        <end position="191"/>
    </location>
</feature>
<gene>
    <name evidence="2" type="ORF">Nepgr_011605</name>
</gene>
<evidence type="ECO:0000256" key="1">
    <source>
        <dbReference type="SAM" id="MobiDB-lite"/>
    </source>
</evidence>
<protein>
    <submittedName>
        <fullName evidence="2">Uncharacterized protein</fullName>
    </submittedName>
</protein>
<evidence type="ECO:0000313" key="2">
    <source>
        <dbReference type="EMBL" id="GMH09764.1"/>
    </source>
</evidence>
<dbReference type="Proteomes" id="UP001279734">
    <property type="component" value="Unassembled WGS sequence"/>
</dbReference>
<dbReference type="AlphaFoldDB" id="A0AAD3XMG3"/>
<proteinExistence type="predicted"/>
<comment type="caution">
    <text evidence="2">The sequence shown here is derived from an EMBL/GenBank/DDBJ whole genome shotgun (WGS) entry which is preliminary data.</text>
</comment>
<feature type="compositionally biased region" description="Polar residues" evidence="1">
    <location>
        <begin position="166"/>
        <end position="183"/>
    </location>
</feature>
<accession>A0AAD3XMG3</accession>
<keyword evidence="3" id="KW-1185">Reference proteome</keyword>
<evidence type="ECO:0000313" key="3">
    <source>
        <dbReference type="Proteomes" id="UP001279734"/>
    </source>
</evidence>
<name>A0AAD3XMG3_NEPGR</name>
<feature type="region of interest" description="Disordered" evidence="1">
    <location>
        <begin position="106"/>
        <end position="145"/>
    </location>
</feature>
<reference evidence="2" key="1">
    <citation type="submission" date="2023-05" db="EMBL/GenBank/DDBJ databases">
        <title>Nepenthes gracilis genome sequencing.</title>
        <authorList>
            <person name="Fukushima K."/>
        </authorList>
    </citation>
    <scope>NUCLEOTIDE SEQUENCE</scope>
    <source>
        <strain evidence="2">SING2019-196</strain>
    </source>
</reference>
<dbReference type="EMBL" id="BSYO01000009">
    <property type="protein sequence ID" value="GMH09764.1"/>
    <property type="molecule type" value="Genomic_DNA"/>
</dbReference>
<sequence>MQQCRTGCFAELKGLGPAGAHVWMWGLFLVHRSMQCCCDVADLKLLMEDEQPSRCSGIGLYFLCDAAAMFNSRRWCCCKLAKERHHHMASATLKCTQHQQATLHLRQQQDSIRMQHQPSGKTASARQKATASNSTTSDNQLLSKIPGSWTSAPIPQLTATQQNGTNIFSKGINGQQKTTTTCSAKLHAKQP</sequence>